<accession>A0A1V0SKR8</accession>
<reference evidence="1" key="1">
    <citation type="journal article" date="2017" name="Science">
        <title>Giant viruses with an expanded complement of translation system components.</title>
        <authorList>
            <person name="Schulz F."/>
            <person name="Yutin N."/>
            <person name="Ivanova N.N."/>
            <person name="Ortega D.R."/>
            <person name="Lee T.K."/>
            <person name="Vierheilig J."/>
            <person name="Daims H."/>
            <person name="Horn M."/>
            <person name="Wagner M."/>
            <person name="Jensen G.J."/>
            <person name="Kyrpides N.C."/>
            <person name="Koonin E.V."/>
            <person name="Woyke T."/>
        </authorList>
    </citation>
    <scope>NUCLEOTIDE SEQUENCE</scope>
    <source>
        <strain evidence="1">KNV1</strain>
    </source>
</reference>
<dbReference type="EMBL" id="KY684111">
    <property type="protein sequence ID" value="ARF12214.1"/>
    <property type="molecule type" value="Genomic_DNA"/>
</dbReference>
<organism evidence="1">
    <name type="scientific">Klosneuvirus KNV1</name>
    <dbReference type="NCBI Taxonomy" id="1977640"/>
    <lineage>
        <taxon>Viruses</taxon>
        <taxon>Varidnaviria</taxon>
        <taxon>Bamfordvirae</taxon>
        <taxon>Nucleocytoviricota</taxon>
        <taxon>Megaviricetes</taxon>
        <taxon>Imitervirales</taxon>
        <taxon>Mimiviridae</taxon>
        <taxon>Klosneuvirinae</taxon>
        <taxon>Klosneuvirus</taxon>
    </lineage>
</organism>
<dbReference type="PANTHER" id="PTHR35984">
    <property type="entry name" value="PERIPLASMIC SERINE PROTEASE"/>
    <property type="match status" value="1"/>
</dbReference>
<dbReference type="Gene3D" id="3.90.226.10">
    <property type="entry name" value="2-enoyl-CoA Hydratase, Chain A, domain 1"/>
    <property type="match status" value="1"/>
</dbReference>
<dbReference type="InterPro" id="IPR029045">
    <property type="entry name" value="ClpP/crotonase-like_dom_sf"/>
</dbReference>
<dbReference type="InterPro" id="IPR002825">
    <property type="entry name" value="Pept_S49_ser-pept_pro"/>
</dbReference>
<sequence>MWGYVLVGLVGVTSGMYIYSKLFGTSKKQHVHLPTTGILYLVDGKLDHLFSVSDLISPTADAFDKPFEFCKYIDLVPKDQHIKLVICTKGGALSSLEKILKKLKKHPAGYTAYIKNECFSAGAMIALGAKEIVMNDDSYLGKVDVQIASMTESYSVIDYYNLDEKYITGDNIQKVKSCEQLINYTNDILTLIFGDNEQLKDNVRKQMIFSKYPHSKTFDYTDCQNMGLTVRRHTEDELNLFI</sequence>
<protein>
    <submittedName>
        <fullName evidence="1">Serine dehydrogenase proteinase</fullName>
    </submittedName>
</protein>
<dbReference type="Pfam" id="PF01972">
    <property type="entry name" value="SDH_protease"/>
    <property type="match status" value="1"/>
</dbReference>
<dbReference type="GO" id="GO:0016020">
    <property type="term" value="C:membrane"/>
    <property type="evidence" value="ECO:0007669"/>
    <property type="project" value="InterPro"/>
</dbReference>
<evidence type="ECO:0000313" key="1">
    <source>
        <dbReference type="EMBL" id="ARF12214.1"/>
    </source>
</evidence>
<name>A0A1V0SKR8_9VIRU</name>
<gene>
    <name evidence="1" type="ORF">Klosneuvirus_4_29</name>
</gene>
<dbReference type="PANTHER" id="PTHR35984:SF1">
    <property type="entry name" value="PERIPLASMIC SERINE PROTEASE"/>
    <property type="match status" value="1"/>
</dbReference>
<dbReference type="SUPFAM" id="SSF52096">
    <property type="entry name" value="ClpP/crotonase"/>
    <property type="match status" value="1"/>
</dbReference>
<proteinExistence type="predicted"/>